<comment type="caution">
    <text evidence="8">The sequence shown here is derived from an EMBL/GenBank/DDBJ whole genome shotgun (WGS) entry which is preliminary data.</text>
</comment>
<feature type="transmembrane region" description="Helical" evidence="7">
    <location>
        <begin position="45"/>
        <end position="64"/>
    </location>
</feature>
<dbReference type="Pfam" id="PF01914">
    <property type="entry name" value="MarC"/>
    <property type="match status" value="1"/>
</dbReference>
<comment type="subcellular location">
    <subcellularLocation>
        <location evidence="1 7">Cell membrane</location>
        <topology evidence="1 7">Multi-pass membrane protein</topology>
    </subcellularLocation>
</comment>
<evidence type="ECO:0000256" key="5">
    <source>
        <dbReference type="ARBA" id="ARBA00022989"/>
    </source>
</evidence>
<dbReference type="InterPro" id="IPR002771">
    <property type="entry name" value="Multi_antbiot-R_MarC"/>
</dbReference>
<evidence type="ECO:0000256" key="4">
    <source>
        <dbReference type="ARBA" id="ARBA00022692"/>
    </source>
</evidence>
<keyword evidence="3" id="KW-1003">Cell membrane</keyword>
<keyword evidence="4 7" id="KW-0812">Transmembrane</keyword>
<dbReference type="Proteomes" id="UP001073227">
    <property type="component" value="Unassembled WGS sequence"/>
</dbReference>
<dbReference type="RefSeq" id="WP_267653010.1">
    <property type="nucleotide sequence ID" value="NZ_JAOVZR010000001.1"/>
</dbReference>
<evidence type="ECO:0000256" key="3">
    <source>
        <dbReference type="ARBA" id="ARBA00022475"/>
    </source>
</evidence>
<comment type="similarity">
    <text evidence="2 7">Belongs to the UPF0056 (MarC) family.</text>
</comment>
<evidence type="ECO:0000256" key="6">
    <source>
        <dbReference type="ARBA" id="ARBA00023136"/>
    </source>
</evidence>
<keyword evidence="9" id="KW-1185">Reference proteome</keyword>
<keyword evidence="6 7" id="KW-0472">Membrane</keyword>
<gene>
    <name evidence="8" type="ORF">OEG84_06690</name>
</gene>
<evidence type="ECO:0000313" key="8">
    <source>
        <dbReference type="EMBL" id="MCY0147405.1"/>
    </source>
</evidence>
<reference evidence="8" key="1">
    <citation type="submission" date="2022-10" db="EMBL/GenBank/DDBJ databases">
        <title>Hoeflea sp. G2-23, isolated from marine algae.</title>
        <authorList>
            <person name="Kristyanto S."/>
            <person name="Kim J.M."/>
            <person name="Jeon C.O."/>
        </authorList>
    </citation>
    <scope>NUCLEOTIDE SEQUENCE</scope>
    <source>
        <strain evidence="8">G2-23</strain>
    </source>
</reference>
<feature type="transmembrane region" description="Helical" evidence="7">
    <location>
        <begin position="12"/>
        <end position="33"/>
    </location>
</feature>
<dbReference type="PANTHER" id="PTHR33508:SF1">
    <property type="entry name" value="UPF0056 MEMBRANE PROTEIN YHCE"/>
    <property type="match status" value="1"/>
</dbReference>
<sequence>MDHAELTKAFGAFFAIMNPFVNLPMFLALTAGFTVAQQRILATKITIFSAIMCAVILLAGQQIIDFFGITVDQFRIAGGVVLAHIAWSMLNGNSIASHHGTEKEQDHMQELSGLAFYPITFPMIVGPGTIATLIIYTGHAKGIEDLIGVGGIVGVILAMLFVVFFFAAFFGKVLSDTMRVIMSRLMGMILLVIALEMIVVGTKAVFPGLA</sequence>
<proteinExistence type="inferred from homology"/>
<keyword evidence="5 7" id="KW-1133">Transmembrane helix</keyword>
<dbReference type="PANTHER" id="PTHR33508">
    <property type="entry name" value="UPF0056 MEMBRANE PROTEIN YHCE"/>
    <property type="match status" value="1"/>
</dbReference>
<evidence type="ECO:0000313" key="9">
    <source>
        <dbReference type="Proteomes" id="UP001073227"/>
    </source>
</evidence>
<protein>
    <recommendedName>
        <fullName evidence="7">UPF0056 membrane protein</fullName>
    </recommendedName>
</protein>
<dbReference type="EMBL" id="JAOVZR010000001">
    <property type="protein sequence ID" value="MCY0147405.1"/>
    <property type="molecule type" value="Genomic_DNA"/>
</dbReference>
<feature type="transmembrane region" description="Helical" evidence="7">
    <location>
        <begin position="114"/>
        <end position="136"/>
    </location>
</feature>
<feature type="transmembrane region" description="Helical" evidence="7">
    <location>
        <begin position="185"/>
        <end position="206"/>
    </location>
</feature>
<evidence type="ECO:0000256" key="7">
    <source>
        <dbReference type="RuleBase" id="RU362048"/>
    </source>
</evidence>
<accession>A0ABT3Z6K2</accession>
<feature type="transmembrane region" description="Helical" evidence="7">
    <location>
        <begin position="148"/>
        <end position="173"/>
    </location>
</feature>
<dbReference type="NCBIfam" id="TIGR00427">
    <property type="entry name" value="NAAT family transporter"/>
    <property type="match status" value="1"/>
</dbReference>
<name>A0ABT3Z6K2_9HYPH</name>
<evidence type="ECO:0000256" key="2">
    <source>
        <dbReference type="ARBA" id="ARBA00009784"/>
    </source>
</evidence>
<organism evidence="8 9">
    <name type="scientific">Hoeflea algicola</name>
    <dbReference type="NCBI Taxonomy" id="2983763"/>
    <lineage>
        <taxon>Bacteria</taxon>
        <taxon>Pseudomonadati</taxon>
        <taxon>Pseudomonadota</taxon>
        <taxon>Alphaproteobacteria</taxon>
        <taxon>Hyphomicrobiales</taxon>
        <taxon>Rhizobiaceae</taxon>
        <taxon>Hoeflea</taxon>
    </lineage>
</organism>
<evidence type="ECO:0000256" key="1">
    <source>
        <dbReference type="ARBA" id="ARBA00004651"/>
    </source>
</evidence>
<feature type="transmembrane region" description="Helical" evidence="7">
    <location>
        <begin position="76"/>
        <end position="93"/>
    </location>
</feature>